<sequence>MIEEIECACEFLYASIRAQSGTMLTEEQLTNYKAVLKQLIVDKFTNHWYPDKPMKGNGFRCVNMDANVVDPIIQEAADLSNISKDIFLLVFRFGLALWIDPGDVSFCTGRCSNIVTLYKSTTHFSCIPIHRYQLPIPNSQFYPPVYTIAANTMDLWKCKNLISYPQLTSWQLRQILERLSRESFYQYWAGVH</sequence>
<comment type="caution">
    <text evidence="2">The sequence shown here is derived from an EMBL/GenBank/DDBJ whole genome shotgun (WGS) entry which is preliminary data.</text>
</comment>
<dbReference type="InterPro" id="IPR002087">
    <property type="entry name" value="Anti_prolifrtn"/>
</dbReference>
<gene>
    <name evidence="2" type="ORF">PACLA_8A070687</name>
</gene>
<dbReference type="OrthoDB" id="19928at2759"/>
<dbReference type="InterPro" id="IPR036054">
    <property type="entry name" value="BTG-like_sf"/>
</dbReference>
<dbReference type="Pfam" id="PF07742">
    <property type="entry name" value="BTG"/>
    <property type="match status" value="1"/>
</dbReference>
<protein>
    <submittedName>
        <fullName evidence="2">Uncharacterized protein</fullName>
    </submittedName>
</protein>
<dbReference type="Proteomes" id="UP001152795">
    <property type="component" value="Unassembled WGS sequence"/>
</dbReference>
<comment type="similarity">
    <text evidence="1">Belongs to the BTG family.</text>
</comment>
<reference evidence="2" key="1">
    <citation type="submission" date="2020-04" db="EMBL/GenBank/DDBJ databases">
        <authorList>
            <person name="Alioto T."/>
            <person name="Alioto T."/>
            <person name="Gomez Garrido J."/>
        </authorList>
    </citation>
    <scope>NUCLEOTIDE SEQUENCE</scope>
    <source>
        <strain evidence="2">A484AB</strain>
    </source>
</reference>
<dbReference type="PANTHER" id="PTHR22978:SF22">
    <property type="entry name" value="BTG FAMILY PROTEIN"/>
    <property type="match status" value="1"/>
</dbReference>
<proteinExistence type="inferred from homology"/>
<dbReference type="AlphaFoldDB" id="A0A6S7I634"/>
<evidence type="ECO:0000256" key="1">
    <source>
        <dbReference type="ARBA" id="ARBA00007989"/>
    </source>
</evidence>
<dbReference type="GO" id="GO:0005634">
    <property type="term" value="C:nucleus"/>
    <property type="evidence" value="ECO:0007669"/>
    <property type="project" value="TreeGrafter"/>
</dbReference>
<evidence type="ECO:0000313" key="3">
    <source>
        <dbReference type="Proteomes" id="UP001152795"/>
    </source>
</evidence>
<organism evidence="2 3">
    <name type="scientific">Paramuricea clavata</name>
    <name type="common">Red gorgonian</name>
    <name type="synonym">Violescent sea-whip</name>
    <dbReference type="NCBI Taxonomy" id="317549"/>
    <lineage>
        <taxon>Eukaryota</taxon>
        <taxon>Metazoa</taxon>
        <taxon>Cnidaria</taxon>
        <taxon>Anthozoa</taxon>
        <taxon>Octocorallia</taxon>
        <taxon>Malacalcyonacea</taxon>
        <taxon>Plexauridae</taxon>
        <taxon>Paramuricea</taxon>
    </lineage>
</organism>
<dbReference type="SUPFAM" id="SSF160696">
    <property type="entry name" value="BTG domain-like"/>
    <property type="match status" value="1"/>
</dbReference>
<keyword evidence="3" id="KW-1185">Reference proteome</keyword>
<dbReference type="PANTHER" id="PTHR22978">
    <property type="entry name" value="B-CELL TRANSLOCATION GENE"/>
    <property type="match status" value="1"/>
</dbReference>
<dbReference type="InterPro" id="IPR033332">
    <property type="entry name" value="BTG"/>
</dbReference>
<evidence type="ECO:0000313" key="2">
    <source>
        <dbReference type="EMBL" id="CAB4013994.1"/>
    </source>
</evidence>
<dbReference type="EMBL" id="CACRXK020008106">
    <property type="protein sequence ID" value="CAB4013994.1"/>
    <property type="molecule type" value="Genomic_DNA"/>
</dbReference>
<dbReference type="GO" id="GO:0005737">
    <property type="term" value="C:cytoplasm"/>
    <property type="evidence" value="ECO:0007669"/>
    <property type="project" value="TreeGrafter"/>
</dbReference>
<dbReference type="PRINTS" id="PR00310">
    <property type="entry name" value="ANTIPRLFBTG1"/>
</dbReference>
<dbReference type="Gene3D" id="3.90.640.90">
    <property type="entry name" value="Anti-proliferative protein, N-terminal domain"/>
    <property type="match status" value="1"/>
</dbReference>
<name>A0A6S7I634_PARCT</name>
<accession>A0A6S7I634</accession>
<dbReference type="SMART" id="SM00099">
    <property type="entry name" value="btg1"/>
    <property type="match status" value="1"/>
</dbReference>